<evidence type="ECO:0000256" key="1">
    <source>
        <dbReference type="ARBA" id="ARBA00004651"/>
    </source>
</evidence>
<comment type="subcellular location">
    <subcellularLocation>
        <location evidence="1">Cell membrane</location>
        <topology evidence="1">Multi-pass membrane protein</topology>
    </subcellularLocation>
</comment>
<evidence type="ECO:0000259" key="7">
    <source>
        <dbReference type="Pfam" id="PF01478"/>
    </source>
</evidence>
<reference evidence="8" key="1">
    <citation type="submission" date="2009-08" db="EMBL/GenBank/DDBJ databases">
        <title>Complete sequence of chromosome of Methanocaldococcus fervens AG86.</title>
        <authorList>
            <consortium name="US DOE Joint Genome Institute"/>
            <person name="Lucas S."/>
            <person name="Copeland A."/>
            <person name="Lapidus A."/>
            <person name="Glavina del Rio T."/>
            <person name="Tice H."/>
            <person name="Bruce D."/>
            <person name="Goodwin L."/>
            <person name="Pitluck S."/>
            <person name="Chertkov O."/>
            <person name="Detter J.C."/>
            <person name="Han C."/>
            <person name="Tapia R."/>
            <person name="Larimer F."/>
            <person name="Land M."/>
            <person name="Hauser L."/>
            <person name="Kyrpides N."/>
            <person name="Ovchinnikova G."/>
            <person name="Lupa-Sieprawska M."/>
            <person name="Whitman W.B."/>
        </authorList>
    </citation>
    <scope>NUCLEOTIDE SEQUENCE [LARGE SCALE GENOMIC DNA]</scope>
    <source>
        <strain evidence="8">AG86</strain>
    </source>
</reference>
<organism evidence="8 9">
    <name type="scientific">Methanocaldococcus fervens (strain DSM 4213 / JCM 15782 / AG86)</name>
    <name type="common">Methanococcus fervens</name>
    <dbReference type="NCBI Taxonomy" id="573064"/>
    <lineage>
        <taxon>Archaea</taxon>
        <taxon>Methanobacteriati</taxon>
        <taxon>Methanobacteriota</taxon>
        <taxon>Methanomada group</taxon>
        <taxon>Methanococci</taxon>
        <taxon>Methanococcales</taxon>
        <taxon>Methanocaldococcaceae</taxon>
        <taxon>Methanocaldococcus</taxon>
    </lineage>
</organism>
<feature type="transmembrane region" description="Helical" evidence="6">
    <location>
        <begin position="128"/>
        <end position="155"/>
    </location>
</feature>
<dbReference type="InterPro" id="IPR052218">
    <property type="entry name" value="Preflagellin_Peptidase"/>
</dbReference>
<keyword evidence="5 6" id="KW-0472">Membrane</keyword>
<dbReference type="Gene3D" id="6.10.250.3240">
    <property type="match status" value="1"/>
</dbReference>
<feature type="domain" description="Prepilin type IV endopeptidase peptidase" evidence="7">
    <location>
        <begin position="8"/>
        <end position="73"/>
    </location>
</feature>
<dbReference type="Pfam" id="PF01478">
    <property type="entry name" value="Peptidase_A24"/>
    <property type="match status" value="2"/>
</dbReference>
<dbReference type="KEGG" id="mfe:Mefer_0085"/>
<feature type="domain" description="Prepilin type IV endopeptidase peptidase" evidence="7">
    <location>
        <begin position="74"/>
        <end position="148"/>
    </location>
</feature>
<keyword evidence="4 6" id="KW-1133">Transmembrane helix</keyword>
<feature type="transmembrane region" description="Helical" evidence="6">
    <location>
        <begin position="50"/>
        <end position="67"/>
    </location>
</feature>
<dbReference type="RefSeq" id="WP_012794949.1">
    <property type="nucleotide sequence ID" value="NC_013156.1"/>
</dbReference>
<dbReference type="PANTHER" id="PTHR36506">
    <property type="entry name" value="PREFLAGELLIN PEPTIDASE"/>
    <property type="match status" value="1"/>
</dbReference>
<proteinExistence type="predicted"/>
<evidence type="ECO:0000256" key="3">
    <source>
        <dbReference type="ARBA" id="ARBA00022692"/>
    </source>
</evidence>
<dbReference type="STRING" id="573064.Mefer_0085"/>
<dbReference type="InterPro" id="IPR000045">
    <property type="entry name" value="Prepilin_IV_endopep_pep"/>
</dbReference>
<dbReference type="AlphaFoldDB" id="C7P5U5"/>
<dbReference type="HOGENOM" id="CLU_999708_0_0_2"/>
<evidence type="ECO:0000313" key="8">
    <source>
        <dbReference type="EMBL" id="ACV23927.1"/>
    </source>
</evidence>
<dbReference type="PANTHER" id="PTHR36506:SF1">
    <property type="entry name" value="PREFLAGELLIN PEPTIDASE"/>
    <property type="match status" value="1"/>
</dbReference>
<dbReference type="GO" id="GO:0005886">
    <property type="term" value="C:plasma membrane"/>
    <property type="evidence" value="ECO:0007669"/>
    <property type="project" value="UniProtKB-SubCell"/>
</dbReference>
<sequence>MDLSYLYGLICSIYGAVEDWKKREVSDFLWISMLWIGVILHSLHIKNLMLFFIEIVAILFITMAVKYEKFSKLFYIGGFLFLLTFVVFKSYFALSFLVFYLVGILLYYSNLMGGGDCKFLMGLSYLKGMVFTFIIFLNAILFVIPYCIIIFLINLKNKNYRGLRLKNLILLFIALKKDAKDVKKFETVMGNDKKISLIPKINEENEKIVYEGKVWVTPQLPFLVFICFSYVLYMFYPFPVILKIIELVVKSHF</sequence>
<evidence type="ECO:0000256" key="4">
    <source>
        <dbReference type="ARBA" id="ARBA00022989"/>
    </source>
</evidence>
<evidence type="ECO:0000256" key="5">
    <source>
        <dbReference type="ARBA" id="ARBA00023136"/>
    </source>
</evidence>
<evidence type="ECO:0000256" key="2">
    <source>
        <dbReference type="ARBA" id="ARBA00022475"/>
    </source>
</evidence>
<feature type="transmembrane region" description="Helical" evidence="6">
    <location>
        <begin position="28"/>
        <end position="44"/>
    </location>
</feature>
<keyword evidence="2" id="KW-1003">Cell membrane</keyword>
<dbReference type="Proteomes" id="UP000001495">
    <property type="component" value="Chromosome"/>
</dbReference>
<gene>
    <name evidence="8" type="ordered locus">Mefer_0085</name>
</gene>
<keyword evidence="9" id="KW-1185">Reference proteome</keyword>
<evidence type="ECO:0000256" key="6">
    <source>
        <dbReference type="SAM" id="Phobius"/>
    </source>
</evidence>
<protein>
    <submittedName>
        <fullName evidence="8">Peptidase A24B, FlaK domain protein</fullName>
    </submittedName>
</protein>
<dbReference type="EMBL" id="CP001696">
    <property type="protein sequence ID" value="ACV23927.1"/>
    <property type="molecule type" value="Genomic_DNA"/>
</dbReference>
<dbReference type="GO" id="GO:0004190">
    <property type="term" value="F:aspartic-type endopeptidase activity"/>
    <property type="evidence" value="ECO:0007669"/>
    <property type="project" value="InterPro"/>
</dbReference>
<dbReference type="GeneID" id="8364747"/>
<feature type="transmembrane region" description="Helical" evidence="6">
    <location>
        <begin position="222"/>
        <end position="245"/>
    </location>
</feature>
<feature type="transmembrane region" description="Helical" evidence="6">
    <location>
        <begin position="79"/>
        <end position="108"/>
    </location>
</feature>
<accession>C7P5U5</accession>
<keyword evidence="3 6" id="KW-0812">Transmembrane</keyword>
<name>C7P5U5_METFA</name>
<evidence type="ECO:0000313" key="9">
    <source>
        <dbReference type="Proteomes" id="UP000001495"/>
    </source>
</evidence>
<dbReference type="eggNOG" id="arCOG02298">
    <property type="taxonomic scope" value="Archaea"/>
</dbReference>
<dbReference type="OrthoDB" id="19094at2157"/>